<dbReference type="Gene3D" id="3.40.50.850">
    <property type="entry name" value="Isochorismatase-like"/>
    <property type="match status" value="1"/>
</dbReference>
<reference evidence="3 4" key="1">
    <citation type="submission" date="2019-12" db="EMBL/GenBank/DDBJ databases">
        <title>Auraticoccus cholistani sp. nov., an actinomycete isolated from soil of Cholistan desert.</title>
        <authorList>
            <person name="Cheema M.T."/>
        </authorList>
    </citation>
    <scope>NUCLEOTIDE SEQUENCE [LARGE SCALE GENOMIC DNA]</scope>
    <source>
        <strain evidence="3 4">F435</strain>
    </source>
</reference>
<evidence type="ECO:0000259" key="2">
    <source>
        <dbReference type="Pfam" id="PF00857"/>
    </source>
</evidence>
<evidence type="ECO:0000313" key="4">
    <source>
        <dbReference type="Proteomes" id="UP000435304"/>
    </source>
</evidence>
<evidence type="ECO:0000313" key="3">
    <source>
        <dbReference type="EMBL" id="MVA76878.1"/>
    </source>
</evidence>
<dbReference type="InterPro" id="IPR036380">
    <property type="entry name" value="Isochorismatase-like_sf"/>
</dbReference>
<dbReference type="SUPFAM" id="SSF52499">
    <property type="entry name" value="Isochorismatase-like hydrolases"/>
    <property type="match status" value="1"/>
</dbReference>
<dbReference type="InterPro" id="IPR000868">
    <property type="entry name" value="Isochorismatase-like_dom"/>
</dbReference>
<keyword evidence="1" id="KW-0378">Hydrolase</keyword>
<dbReference type="CDD" id="cd00431">
    <property type="entry name" value="cysteine_hydrolases"/>
    <property type="match status" value="1"/>
</dbReference>
<dbReference type="InterPro" id="IPR050272">
    <property type="entry name" value="Isochorismatase-like_hydrls"/>
</dbReference>
<keyword evidence="4" id="KW-1185">Reference proteome</keyword>
<comment type="caution">
    <text evidence="3">The sequence shown here is derived from an EMBL/GenBank/DDBJ whole genome shotgun (WGS) entry which is preliminary data.</text>
</comment>
<sequence length="191" mass="20480">MGTTHTTRSEEDALRALVVIDLQQDLCLGVPELDSVVQRVNALAARAREEGAPVFEVRTTHLPDGSTWALNMRDDGQGMALRGSEGWGPVPGLELPGAQLVEKTRDDAFLGTDLADRLRGAGVDAVVLCGVTTEACVAVTGASAYGHDLRVVVAEDAVASSDDEAHIRALKWLEEQYRAELVRSDQVRFTG</sequence>
<dbReference type="EMBL" id="WPCU01000008">
    <property type="protein sequence ID" value="MVA76878.1"/>
    <property type="molecule type" value="Genomic_DNA"/>
</dbReference>
<evidence type="ECO:0000256" key="1">
    <source>
        <dbReference type="ARBA" id="ARBA00022801"/>
    </source>
</evidence>
<dbReference type="Proteomes" id="UP000435304">
    <property type="component" value="Unassembled WGS sequence"/>
</dbReference>
<dbReference type="AlphaFoldDB" id="A0A6A9UW02"/>
<protein>
    <submittedName>
        <fullName evidence="3">Isochorismatase family protein</fullName>
    </submittedName>
</protein>
<accession>A0A6A9UW02</accession>
<dbReference type="Pfam" id="PF00857">
    <property type="entry name" value="Isochorismatase"/>
    <property type="match status" value="1"/>
</dbReference>
<dbReference type="PANTHER" id="PTHR43540:SF6">
    <property type="entry name" value="ISOCHORISMATASE-LIKE DOMAIN-CONTAINING PROTEIN"/>
    <property type="match status" value="1"/>
</dbReference>
<dbReference type="GO" id="GO:0016787">
    <property type="term" value="F:hydrolase activity"/>
    <property type="evidence" value="ECO:0007669"/>
    <property type="project" value="UniProtKB-KW"/>
</dbReference>
<dbReference type="PANTHER" id="PTHR43540">
    <property type="entry name" value="PEROXYUREIDOACRYLATE/UREIDOACRYLATE AMIDOHYDROLASE-RELATED"/>
    <property type="match status" value="1"/>
</dbReference>
<organism evidence="3 4">
    <name type="scientific">Auraticoccus cholistanensis</name>
    <dbReference type="NCBI Taxonomy" id="2656650"/>
    <lineage>
        <taxon>Bacteria</taxon>
        <taxon>Bacillati</taxon>
        <taxon>Actinomycetota</taxon>
        <taxon>Actinomycetes</taxon>
        <taxon>Propionibacteriales</taxon>
        <taxon>Propionibacteriaceae</taxon>
        <taxon>Auraticoccus</taxon>
    </lineage>
</organism>
<proteinExistence type="predicted"/>
<feature type="domain" description="Isochorismatase-like" evidence="2">
    <location>
        <begin position="16"/>
        <end position="183"/>
    </location>
</feature>
<name>A0A6A9UW02_9ACTN</name>
<gene>
    <name evidence="3" type="ORF">GC722_12710</name>
</gene>